<dbReference type="AlphaFoldDB" id="A0A4R0MQ41"/>
<dbReference type="PROSITE" id="PS51257">
    <property type="entry name" value="PROKAR_LIPOPROTEIN"/>
    <property type="match status" value="1"/>
</dbReference>
<accession>A0A4R0MQ41</accession>
<keyword evidence="2" id="KW-1185">Reference proteome</keyword>
<organism evidence="1 2">
    <name type="scientific">Pedobacter hiemivivus</name>
    <dbReference type="NCBI Taxonomy" id="2530454"/>
    <lineage>
        <taxon>Bacteria</taxon>
        <taxon>Pseudomonadati</taxon>
        <taxon>Bacteroidota</taxon>
        <taxon>Sphingobacteriia</taxon>
        <taxon>Sphingobacteriales</taxon>
        <taxon>Sphingobacteriaceae</taxon>
        <taxon>Pedobacter</taxon>
    </lineage>
</organism>
<dbReference type="Proteomes" id="UP000291117">
    <property type="component" value="Unassembled WGS sequence"/>
</dbReference>
<sequence>MKLNIKFIFYSCLGLLWLSIFSCKKLELAESDPPNVIDLFVKGTTLTDTLEFLKDGKVIGQTYSEHGEFNVKVVMEDVSAELKIRRKGQQEILSKRTISAEQKQQNIIYYFDGEKMYADFVTVNVKGFAQGEVEFTVDDKVVGSGSGKDFPVINIGVDAGQTRLLQVRKKGTTESLMNKEVKAGSSAIPWVFYFDGEKIFDKIDAGLPANPVNMLLTASFTSKLNIFRGPADLVIYEGRRSGLPYQSTATTFRIELPEDGTFSKSIEIPPFPEGAFKAYVFRIVKRGTLTELPYDVTNEILPMLPSTGFSGGSLSFTPGGAAILTISDVKEYDDWDGGTWIYFRHIDIASYFK</sequence>
<proteinExistence type="predicted"/>
<protein>
    <submittedName>
        <fullName evidence="1">Uncharacterized protein</fullName>
    </submittedName>
</protein>
<comment type="caution">
    <text evidence="1">The sequence shown here is derived from an EMBL/GenBank/DDBJ whole genome shotgun (WGS) entry which is preliminary data.</text>
</comment>
<dbReference type="RefSeq" id="WP_131611157.1">
    <property type="nucleotide sequence ID" value="NZ_SJSM01000019.1"/>
</dbReference>
<gene>
    <name evidence="1" type="ORF">EZ444_21225</name>
</gene>
<evidence type="ECO:0000313" key="2">
    <source>
        <dbReference type="Proteomes" id="UP000291117"/>
    </source>
</evidence>
<evidence type="ECO:0000313" key="1">
    <source>
        <dbReference type="EMBL" id="TCC88989.1"/>
    </source>
</evidence>
<name>A0A4R0MQ41_9SPHI</name>
<reference evidence="1 2" key="1">
    <citation type="submission" date="2019-02" db="EMBL/GenBank/DDBJ databases">
        <title>Pedobacter sp. RP-3-8 sp. nov., isolated from Arctic soil.</title>
        <authorList>
            <person name="Dahal R.H."/>
        </authorList>
    </citation>
    <scope>NUCLEOTIDE SEQUENCE [LARGE SCALE GENOMIC DNA]</scope>
    <source>
        <strain evidence="1 2">RP-3-8</strain>
    </source>
</reference>
<dbReference type="OrthoDB" id="680758at2"/>
<dbReference type="EMBL" id="SJSM01000019">
    <property type="protein sequence ID" value="TCC88989.1"/>
    <property type="molecule type" value="Genomic_DNA"/>
</dbReference>